<protein>
    <submittedName>
        <fullName evidence="1">Putative bacteriocin transport accessory protein</fullName>
    </submittedName>
</protein>
<name>A8RA37_9FIRM</name>
<dbReference type="Proteomes" id="UP000004090">
    <property type="component" value="Unassembled WGS sequence"/>
</dbReference>
<sequence>MIERDSMRKWKKKHCLSILFVVFTICGMLYLSSRKNNSAPFGEVISITQREMKSKFNNQDTFIAVVTRDNCKYCHEWNQMISDYLQDHDVTIYDLNIDKNKLSDENEIRELFPSYIGTPNIFCVKDGKIVSQYDNMNGTLNAELFDKWVQKYAMEK</sequence>
<reference evidence="1 2" key="2">
    <citation type="submission" date="2007-09" db="EMBL/GenBank/DDBJ databases">
        <authorList>
            <person name="Fulton L."/>
            <person name="Clifton S."/>
            <person name="Fulton B."/>
            <person name="Xu J."/>
            <person name="Minx P."/>
            <person name="Pepin K.H."/>
            <person name="Johnson M."/>
            <person name="Thiruvilangam P."/>
            <person name="Bhonagiri V."/>
            <person name="Nash W.E."/>
            <person name="Mardis E.R."/>
            <person name="Wilson R.K."/>
        </authorList>
    </citation>
    <scope>NUCLEOTIDE SEQUENCE [LARGE SCALE GENOMIC DNA]</scope>
    <source>
        <strain evidence="1 2">DSM 3991</strain>
    </source>
</reference>
<dbReference type="Pfam" id="PF20207">
    <property type="entry name" value="DUF6568"/>
    <property type="match status" value="1"/>
</dbReference>
<dbReference type="HOGENOM" id="CLU_139643_0_0_9"/>
<dbReference type="InterPro" id="IPR036249">
    <property type="entry name" value="Thioredoxin-like_sf"/>
</dbReference>
<organism evidence="1 2">
    <name type="scientific">Amedibacillus dolichus DSM 3991</name>
    <dbReference type="NCBI Taxonomy" id="428127"/>
    <lineage>
        <taxon>Bacteria</taxon>
        <taxon>Bacillati</taxon>
        <taxon>Bacillota</taxon>
        <taxon>Erysipelotrichia</taxon>
        <taxon>Erysipelotrichales</taxon>
        <taxon>Erysipelotrichaceae</taxon>
        <taxon>Amedibacillus</taxon>
    </lineage>
</organism>
<reference evidence="1 2" key="1">
    <citation type="submission" date="2007-09" db="EMBL/GenBank/DDBJ databases">
        <title>Draft genome sequence of Eubacterium dolichum (DSM 3991).</title>
        <authorList>
            <person name="Sudarsanam P."/>
            <person name="Ley R."/>
            <person name="Guruge J."/>
            <person name="Turnbaugh P.J."/>
            <person name="Mahowald M."/>
            <person name="Liep D."/>
            <person name="Gordon J."/>
        </authorList>
    </citation>
    <scope>NUCLEOTIDE SEQUENCE [LARGE SCALE GENOMIC DNA]</scope>
    <source>
        <strain evidence="1 2">DSM 3991</strain>
    </source>
</reference>
<dbReference type="EMBL" id="ABAW02000018">
    <property type="protein sequence ID" value="EDP11518.1"/>
    <property type="molecule type" value="Genomic_DNA"/>
</dbReference>
<evidence type="ECO:0000313" key="2">
    <source>
        <dbReference type="Proteomes" id="UP000004090"/>
    </source>
</evidence>
<dbReference type="eggNOG" id="ENOG50340C7">
    <property type="taxonomic scope" value="Bacteria"/>
</dbReference>
<dbReference type="InterPro" id="IPR046698">
    <property type="entry name" value="PedC-like"/>
</dbReference>
<dbReference type="AlphaFoldDB" id="A8RA37"/>
<dbReference type="STRING" id="428127.EUBDOL_00696"/>
<accession>A8RA37</accession>
<dbReference type="Gene3D" id="3.40.30.10">
    <property type="entry name" value="Glutaredoxin"/>
    <property type="match status" value="1"/>
</dbReference>
<gene>
    <name evidence="1" type="ORF">EUBDOL_00696</name>
</gene>
<comment type="caution">
    <text evidence="1">The sequence shown here is derived from an EMBL/GenBank/DDBJ whole genome shotgun (WGS) entry which is preliminary data.</text>
</comment>
<dbReference type="SUPFAM" id="SSF52833">
    <property type="entry name" value="Thioredoxin-like"/>
    <property type="match status" value="1"/>
</dbReference>
<evidence type="ECO:0000313" key="1">
    <source>
        <dbReference type="EMBL" id="EDP11518.1"/>
    </source>
</evidence>
<proteinExistence type="predicted"/>